<feature type="transmembrane region" description="Helical" evidence="2">
    <location>
        <begin position="297"/>
        <end position="325"/>
    </location>
</feature>
<feature type="region of interest" description="Disordered" evidence="1">
    <location>
        <begin position="429"/>
        <end position="458"/>
    </location>
</feature>
<keyword evidence="2" id="KW-1133">Transmembrane helix</keyword>
<reference evidence="3 4" key="1">
    <citation type="submission" date="2024-02" db="EMBL/GenBank/DDBJ databases">
        <title>First draft genome assembly of two strains of Seiridium cardinale.</title>
        <authorList>
            <person name="Emiliani G."/>
            <person name="Scali E."/>
        </authorList>
    </citation>
    <scope>NUCLEOTIDE SEQUENCE [LARGE SCALE GENOMIC DNA]</scope>
    <source>
        <strain evidence="3 4">BM-138-000479</strain>
    </source>
</reference>
<feature type="transmembrane region" description="Helical" evidence="2">
    <location>
        <begin position="245"/>
        <end position="264"/>
    </location>
</feature>
<keyword evidence="2" id="KW-0472">Membrane</keyword>
<evidence type="ECO:0000313" key="3">
    <source>
        <dbReference type="EMBL" id="KAK9775936.1"/>
    </source>
</evidence>
<dbReference type="PANTHER" id="PTHR37577">
    <property type="entry name" value="INTEGRAL MEMBRANE PROTEIN"/>
    <property type="match status" value="1"/>
</dbReference>
<comment type="caution">
    <text evidence="3">The sequence shown here is derived from an EMBL/GenBank/DDBJ whole genome shotgun (WGS) entry which is preliminary data.</text>
</comment>
<accession>A0ABR2XQ49</accession>
<sequence length="595" mass="65242">MSYTTHTTGVGGGWHEGNRTYHYIGAYTRGNFESDPDIAGIRILGVFLGVTCFALAISIFDVLWQTSKTFGWKKVKPRELELGHRSVSDILQSLVLACSDQQVFTGAAYALTLRYWRGCSISAYHYNIVANMLLLTCATHLMSVTIVRNYWRYPWLAVLRVLCICGVFVVTGLLMANQDATQDLKFPTAVPPANETDSLLFLSAACFQSADSPFAATLINTTSSAAAFFQGTLVESTPGNAIQGWNWYVVILLFYGAAIVAEFIRFCRRGKTRPGWRGRLGARVSRVVKPKSWQGKFVSCVFLLYLILGAAISSVAVVLGARYIYRLRQWIDRSGWVMLKNGRNPENDATSFGKLVPIFLSALILFSFAQMISEKVTDHENVKHEGEQMPPQGGTIAFLDPTNYDLLNPEKKGLEYHGHSIATPGDFDLEAAQPWPSNRPVPKPTEYGQFSSGTSTKTRDTDIVASAPLIRHEITSSPISWNMNSSSVIETPRQYGSKSPVRTQQTTAQLLILSVVEYNSDSAYEAGLAAALAFSPELTTYTKGAAHATTLTNTSRVPQGKQHERHAVPSPVSPVSPVSGGAVHPFSAISDITRA</sequence>
<evidence type="ECO:0000256" key="1">
    <source>
        <dbReference type="SAM" id="MobiDB-lite"/>
    </source>
</evidence>
<dbReference type="InterPro" id="IPR053018">
    <property type="entry name" value="Elsinochrome_Biosynth-Asso"/>
</dbReference>
<protein>
    <submittedName>
        <fullName evidence="3">Uncharacterized protein</fullName>
    </submittedName>
</protein>
<keyword evidence="4" id="KW-1185">Reference proteome</keyword>
<dbReference type="EMBL" id="JARVKM010000031">
    <property type="protein sequence ID" value="KAK9775936.1"/>
    <property type="molecule type" value="Genomic_DNA"/>
</dbReference>
<name>A0ABR2XQ49_9PEZI</name>
<dbReference type="Proteomes" id="UP001465668">
    <property type="component" value="Unassembled WGS sequence"/>
</dbReference>
<feature type="region of interest" description="Disordered" evidence="1">
    <location>
        <begin position="552"/>
        <end position="579"/>
    </location>
</feature>
<proteinExistence type="predicted"/>
<evidence type="ECO:0000256" key="2">
    <source>
        <dbReference type="SAM" id="Phobius"/>
    </source>
</evidence>
<feature type="transmembrane region" description="Helical" evidence="2">
    <location>
        <begin position="124"/>
        <end position="147"/>
    </location>
</feature>
<dbReference type="PANTHER" id="PTHR37577:SF1">
    <property type="entry name" value="INTEGRAL MEMBRANE PROTEIN"/>
    <property type="match status" value="1"/>
</dbReference>
<feature type="compositionally biased region" description="Low complexity" evidence="1">
    <location>
        <begin position="568"/>
        <end position="579"/>
    </location>
</feature>
<evidence type="ECO:0000313" key="4">
    <source>
        <dbReference type="Proteomes" id="UP001465668"/>
    </source>
</evidence>
<feature type="transmembrane region" description="Helical" evidence="2">
    <location>
        <begin position="39"/>
        <end position="64"/>
    </location>
</feature>
<organism evidence="3 4">
    <name type="scientific">Seiridium cardinale</name>
    <dbReference type="NCBI Taxonomy" id="138064"/>
    <lineage>
        <taxon>Eukaryota</taxon>
        <taxon>Fungi</taxon>
        <taxon>Dikarya</taxon>
        <taxon>Ascomycota</taxon>
        <taxon>Pezizomycotina</taxon>
        <taxon>Sordariomycetes</taxon>
        <taxon>Xylariomycetidae</taxon>
        <taxon>Amphisphaeriales</taxon>
        <taxon>Sporocadaceae</taxon>
        <taxon>Seiridium</taxon>
    </lineage>
</organism>
<keyword evidence="2" id="KW-0812">Transmembrane</keyword>
<gene>
    <name evidence="3" type="ORF">SCAR479_07461</name>
</gene>
<feature type="transmembrane region" description="Helical" evidence="2">
    <location>
        <begin position="153"/>
        <end position="176"/>
    </location>
</feature>